<name>A0ACB7YQN8_9ERIC</name>
<sequence length="1480" mass="164282">MDEIGTSKEGEPQSSAAAETTSSIVKQWRPSQLVFSPYSPALDTDAKPHNLRVVVRRPVVSRLTKDIVETYKICNPQFQFSEELNPKRFLTSPSIGVLNDGHDNANSDLILAVNLVLANLETQRRYVVKEMLGQGTFGQVAKCWVAETSSFVAVKIIKNQPAYYQQALVEVSILTTLNRKFDPEDRHHIVRIYDYFVYHRHLCITFELLDTNLYELIKINHFRGLSLSIVQLFSKQILRGLSLMKDAGIIHCDLKPENILLCTSLKPAQVKIIDFGSACMENRTVYSYIQSRYYRSPEVLLGYQYTTAIDMWSFGCIVAELFLGLPLFPGASEFDLLRRMIKILGGQPPDYVLKEAKTTCKFFKFVGNVNHEEPMSRRSAYQALTEEEYEARESKKPSVGKEYFNHMNLEAIVTKYPYRQNLSEEDIVKESQLRLALIDFLRGLVEFDPAKRWSPLQASKHPFVTGEPFMCPYNPPPETPRVPVSQNIKVDHHPAGGHWFAAGLSPNIPGMTRVAMHNSPHFHVVPYAHSGSYGSLGSHGSYNDNTGLGSSYGSYGENNNMLAYYSPVGPSGMKGGMPILGSSPDARRRIQLPPGNRLGVSPSAGNFVPMSLGTSPSQFTPPTSYSQVSAGSPGQYGPTSPVRGSCHGSPLGPSVSQFNWRKSWGYHGSVQSQESSSFPHWQGQVTDSTSSAQAEKNSPVHGSPLHPHSNLNASSWKQQRGGSGITAHNFPASSTLPNTQSSQPIETARDNPEGSLSLPDPGDWDPNYSEELLLQDDGSDVSSVATEFSKGMQLGQALLPTESPGYVRRANHISSTSFVPTHRPNGPIQSISTGEMPHSSPSRFGQQPVQRFNHGRSTAVRGSEWNHTKAQPSSSSFNSGVSHSPGNSLFSNGTSWGRRGNNHHAANIPPTSPSSSRSDHRDTYESVPGGRYFIHFIAAQLLDCEVTYLRCNNFCGHSVICDGIAFKQRRSHMMGTAAVIGLSAGKRLLSSSFYYSDLAEKLSCGNDYGLAHHQAASTKKVIMAKKASNDRPSFLSNRHSRSIRALQEHANAACDPSTADVGPEKLNRVEEERPPLELSVEALLLLQKSMLEKQWNLSTEAVVTDKKLKDTGNKIQVACSGTSARRRRFDSRRKILNRNCSMTELSGSTRAKTKISPELLQNHSSGYVKGVISEQLLTHSEVVQLSKLIKTGLYLEEQKSRLKKHLRCEPSEEQIASSLGITRSELRLKYIESSLAVEKLAMSNVRLVISIAKRYDNMGVEMADLIQGGLIGLLRGIEKFDSSKGCKISTYVYWWIRQGISRALFENSTTVSLPAFLHERLSLIRGAKLKLKQKGLTPSIDRIAACLNMSQQKVRNATEAVTTVYSLDRAAFPSLNGRPGETHHSYIADDHPENNGWEPLHDFALKDEVNKLLTTTLGERERYIIRLYYGLDGEFLTWEDISSRIGLSRERVRQIGLVAAEKLKQAARERRLDIMLVTVD</sequence>
<dbReference type="EMBL" id="CM037161">
    <property type="protein sequence ID" value="KAH7855951.1"/>
    <property type="molecule type" value="Genomic_DNA"/>
</dbReference>
<dbReference type="Proteomes" id="UP000828048">
    <property type="component" value="Chromosome 11"/>
</dbReference>
<evidence type="ECO:0000313" key="1">
    <source>
        <dbReference type="EMBL" id="KAH7855951.1"/>
    </source>
</evidence>
<evidence type="ECO:0000313" key="2">
    <source>
        <dbReference type="Proteomes" id="UP000828048"/>
    </source>
</evidence>
<accession>A0ACB7YQN8</accession>
<gene>
    <name evidence="1" type="ORF">Vadar_030922</name>
</gene>
<keyword evidence="2" id="KW-1185">Reference proteome</keyword>
<comment type="caution">
    <text evidence="1">The sequence shown here is derived from an EMBL/GenBank/DDBJ whole genome shotgun (WGS) entry which is preliminary data.</text>
</comment>
<reference evidence="1 2" key="1">
    <citation type="journal article" date="2021" name="Hortic Res">
        <title>High-quality reference genome and annotation aids understanding of berry development for evergreen blueberry (Vaccinium darrowii).</title>
        <authorList>
            <person name="Yu J."/>
            <person name="Hulse-Kemp A.M."/>
            <person name="Babiker E."/>
            <person name="Staton M."/>
        </authorList>
    </citation>
    <scope>NUCLEOTIDE SEQUENCE [LARGE SCALE GENOMIC DNA]</scope>
    <source>
        <strain evidence="2">cv. NJ 8807/NJ 8810</strain>
        <tissue evidence="1">Young leaf</tissue>
    </source>
</reference>
<proteinExistence type="predicted"/>
<organism evidence="1 2">
    <name type="scientific">Vaccinium darrowii</name>
    <dbReference type="NCBI Taxonomy" id="229202"/>
    <lineage>
        <taxon>Eukaryota</taxon>
        <taxon>Viridiplantae</taxon>
        <taxon>Streptophyta</taxon>
        <taxon>Embryophyta</taxon>
        <taxon>Tracheophyta</taxon>
        <taxon>Spermatophyta</taxon>
        <taxon>Magnoliopsida</taxon>
        <taxon>eudicotyledons</taxon>
        <taxon>Gunneridae</taxon>
        <taxon>Pentapetalae</taxon>
        <taxon>asterids</taxon>
        <taxon>Ericales</taxon>
        <taxon>Ericaceae</taxon>
        <taxon>Vaccinioideae</taxon>
        <taxon>Vaccinieae</taxon>
        <taxon>Vaccinium</taxon>
    </lineage>
</organism>
<protein>
    <submittedName>
        <fullName evidence="1">Uncharacterized protein</fullName>
    </submittedName>
</protein>